<dbReference type="InParanoid" id="A0A165ICW6"/>
<dbReference type="InterPro" id="IPR040898">
    <property type="entry name" value="CxC6"/>
</dbReference>
<sequence>VTDGISLGRPCCRVHNCPFPLTNHHAHFCAVHAEKEQLCAVEGCDARTQPERLTCAIPEHQALE</sequence>
<reference evidence="2 3" key="1">
    <citation type="journal article" date="2016" name="Mol. Biol. Evol.">
        <title>Comparative Genomics of Early-Diverging Mushroom-Forming Fungi Provides Insights into the Origins of Lignocellulose Decay Capabilities.</title>
        <authorList>
            <person name="Nagy L.G."/>
            <person name="Riley R."/>
            <person name="Tritt A."/>
            <person name="Adam C."/>
            <person name="Daum C."/>
            <person name="Floudas D."/>
            <person name="Sun H."/>
            <person name="Yadav J.S."/>
            <person name="Pangilinan J."/>
            <person name="Larsson K.H."/>
            <person name="Matsuura K."/>
            <person name="Barry K."/>
            <person name="Labutti K."/>
            <person name="Kuo R."/>
            <person name="Ohm R.A."/>
            <person name="Bhattacharya S.S."/>
            <person name="Shirouzu T."/>
            <person name="Yoshinaga Y."/>
            <person name="Martin F.M."/>
            <person name="Grigoriev I.V."/>
            <person name="Hibbett D.S."/>
        </authorList>
    </citation>
    <scope>NUCLEOTIDE SEQUENCE [LARGE SCALE GENOMIC DNA]</scope>
    <source>
        <strain evidence="2 3">HHB12733</strain>
    </source>
</reference>
<evidence type="ECO:0000313" key="2">
    <source>
        <dbReference type="EMBL" id="KZT60403.1"/>
    </source>
</evidence>
<dbReference type="AlphaFoldDB" id="A0A165ICW6"/>
<protein>
    <recommendedName>
        <fullName evidence="1">CxC6 like cysteine cluster associated with KDZ domain-containing protein</fullName>
    </recommendedName>
</protein>
<evidence type="ECO:0000313" key="3">
    <source>
        <dbReference type="Proteomes" id="UP000076842"/>
    </source>
</evidence>
<gene>
    <name evidence="2" type="ORF">CALCODRAFT_425148</name>
</gene>
<feature type="domain" description="CxC6 like cysteine cluster associated with KDZ" evidence="1">
    <location>
        <begin position="1"/>
        <end position="64"/>
    </location>
</feature>
<evidence type="ECO:0000259" key="1">
    <source>
        <dbReference type="Pfam" id="PF18721"/>
    </source>
</evidence>
<accession>A0A165ICW6</accession>
<proteinExistence type="predicted"/>
<name>A0A165ICW6_9BASI</name>
<dbReference type="OrthoDB" id="3055037at2759"/>
<feature type="non-terminal residue" evidence="2">
    <location>
        <position position="1"/>
    </location>
</feature>
<dbReference type="Proteomes" id="UP000076842">
    <property type="component" value="Unassembled WGS sequence"/>
</dbReference>
<organism evidence="2 3">
    <name type="scientific">Calocera cornea HHB12733</name>
    <dbReference type="NCBI Taxonomy" id="1353952"/>
    <lineage>
        <taxon>Eukaryota</taxon>
        <taxon>Fungi</taxon>
        <taxon>Dikarya</taxon>
        <taxon>Basidiomycota</taxon>
        <taxon>Agaricomycotina</taxon>
        <taxon>Dacrymycetes</taxon>
        <taxon>Dacrymycetales</taxon>
        <taxon>Dacrymycetaceae</taxon>
        <taxon>Calocera</taxon>
    </lineage>
</organism>
<dbReference type="Pfam" id="PF18721">
    <property type="entry name" value="CxC6"/>
    <property type="match status" value="1"/>
</dbReference>
<dbReference type="STRING" id="1353952.A0A165ICW6"/>
<keyword evidence="3" id="KW-1185">Reference proteome</keyword>
<dbReference type="EMBL" id="KV423931">
    <property type="protein sequence ID" value="KZT60403.1"/>
    <property type="molecule type" value="Genomic_DNA"/>
</dbReference>
<feature type="non-terminal residue" evidence="2">
    <location>
        <position position="64"/>
    </location>
</feature>